<evidence type="ECO:0000313" key="2">
    <source>
        <dbReference type="Proteomes" id="UP000678499"/>
    </source>
</evidence>
<dbReference type="EMBL" id="CAJPEX010000434">
    <property type="protein sequence ID" value="CAG0915690.1"/>
    <property type="molecule type" value="Genomic_DNA"/>
</dbReference>
<dbReference type="Proteomes" id="UP000678499">
    <property type="component" value="Unassembled WGS sequence"/>
</dbReference>
<organism evidence="1">
    <name type="scientific">Notodromas monacha</name>
    <dbReference type="NCBI Taxonomy" id="399045"/>
    <lineage>
        <taxon>Eukaryota</taxon>
        <taxon>Metazoa</taxon>
        <taxon>Ecdysozoa</taxon>
        <taxon>Arthropoda</taxon>
        <taxon>Crustacea</taxon>
        <taxon>Oligostraca</taxon>
        <taxon>Ostracoda</taxon>
        <taxon>Podocopa</taxon>
        <taxon>Podocopida</taxon>
        <taxon>Cypridocopina</taxon>
        <taxon>Cypridoidea</taxon>
        <taxon>Cyprididae</taxon>
        <taxon>Notodromas</taxon>
    </lineage>
</organism>
<protein>
    <submittedName>
        <fullName evidence="1">Uncharacterized protein</fullName>
    </submittedName>
</protein>
<evidence type="ECO:0000313" key="1">
    <source>
        <dbReference type="EMBL" id="CAD7275538.1"/>
    </source>
</evidence>
<sequence>MVPVAEALLLTAQLMVSQSDLHLPVPSPEVDLSRAPDGEDSVKVMVADAGVLGLILSVPDDLPVDTLGQLSQPLEFIAFPGTTADRALSVFRHLSHCKNSLEDLWIQVRNPKEMKKILRTVKAFKRLKNVVFLSNGLSRNDEALFRETMRKCLGPRSALHQVTIFGETLMHARFLLHRPSYINFTYNAQEQRDSLFSSAFITRFYKEWLKHVPEELMQGELTVFEAISVILNTVDER</sequence>
<name>A0A7R9BHQ6_9CRUS</name>
<dbReference type="AlphaFoldDB" id="A0A7R9BHQ6"/>
<reference evidence="1" key="1">
    <citation type="submission" date="2020-11" db="EMBL/GenBank/DDBJ databases">
        <authorList>
            <person name="Tran Van P."/>
        </authorList>
    </citation>
    <scope>NUCLEOTIDE SEQUENCE</scope>
</reference>
<proteinExistence type="predicted"/>
<dbReference type="EMBL" id="OA882471">
    <property type="protein sequence ID" value="CAD7275538.1"/>
    <property type="molecule type" value="Genomic_DNA"/>
</dbReference>
<keyword evidence="2" id="KW-1185">Reference proteome</keyword>
<gene>
    <name evidence="1" type="ORF">NMOB1V02_LOCUS3330</name>
</gene>
<accession>A0A7R9BHQ6</accession>